<evidence type="ECO:0000313" key="1">
    <source>
        <dbReference type="EMBL" id="CAD1844329.1"/>
    </source>
</evidence>
<dbReference type="PANTHER" id="PTHR45786">
    <property type="entry name" value="DNA BINDING PROTEIN-LIKE"/>
    <property type="match status" value="1"/>
</dbReference>
<dbReference type="EMBL" id="LR862137">
    <property type="protein sequence ID" value="CAD1844329.1"/>
    <property type="molecule type" value="Genomic_DNA"/>
</dbReference>
<name>A0A6V7QME7_ANACO</name>
<dbReference type="PANTHER" id="PTHR45786:SF74">
    <property type="entry name" value="ATP-DEPENDENT DNA HELICASE"/>
    <property type="match status" value="1"/>
</dbReference>
<gene>
    <name evidence="1" type="ORF">CB5_LOCUS27540</name>
</gene>
<organism evidence="1">
    <name type="scientific">Ananas comosus var. bracteatus</name>
    <name type="common">red pineapple</name>
    <dbReference type="NCBI Taxonomy" id="296719"/>
    <lineage>
        <taxon>Eukaryota</taxon>
        <taxon>Viridiplantae</taxon>
        <taxon>Streptophyta</taxon>
        <taxon>Embryophyta</taxon>
        <taxon>Tracheophyta</taxon>
        <taxon>Spermatophyta</taxon>
        <taxon>Magnoliopsida</taxon>
        <taxon>Liliopsida</taxon>
        <taxon>Poales</taxon>
        <taxon>Bromeliaceae</taxon>
        <taxon>Bromelioideae</taxon>
        <taxon>Ananas</taxon>
    </lineage>
</organism>
<protein>
    <recommendedName>
        <fullName evidence="2">Helitron helicase-like domain-containing protein</fullName>
    </recommendedName>
</protein>
<sequence length="382" mass="44000">MALCGENRKLRKTILDRRRHSRGFYASNSCVDVGQYSVTELDGRRKRKYLSITNTEATGNMALCAENRKLRKTILDRRRHNRGFYASNSCADVGQHSVTGLDSDNYGRRKRKYLSVTNTKATVNVNSGMPLSIELTKFAQPARIVRYNEQQHYVGLPEHECQSCGAQLWYAERIRKSRNEQTPRFSICCQEGKVTLPLLQSTPELLDTLLDYGVSGKAKHFRQNIRTYNSMFAFTSFGAKVDNDINRKPGPYVFKISGQNYHRMGSLLPMDGHRPKFAQLYIYDTENEIDNRMRAFNTHDELQDIDRNIVRQLMEVFDSRNEVVKAFRMARDRFREADYLPIRLRLIGTRPESGSQYNPPMSSEIAGLIIGDLGTADRQRDI</sequence>
<proteinExistence type="predicted"/>
<reference evidence="1" key="1">
    <citation type="submission" date="2020-07" db="EMBL/GenBank/DDBJ databases">
        <authorList>
            <person name="Lin J."/>
        </authorList>
    </citation>
    <scope>NUCLEOTIDE SEQUENCE</scope>
</reference>
<dbReference type="AlphaFoldDB" id="A0A6V7QME7"/>
<evidence type="ECO:0008006" key="2">
    <source>
        <dbReference type="Google" id="ProtNLM"/>
    </source>
</evidence>
<accession>A0A6V7QME7</accession>